<proteinExistence type="predicted"/>
<evidence type="ECO:0000313" key="2">
    <source>
        <dbReference type="EMBL" id="PON60415.1"/>
    </source>
</evidence>
<evidence type="ECO:0000313" key="3">
    <source>
        <dbReference type="Proteomes" id="UP000237105"/>
    </source>
</evidence>
<accession>A0A2P5CHG5</accession>
<reference evidence="3" key="1">
    <citation type="submission" date="2016-06" db="EMBL/GenBank/DDBJ databases">
        <title>Parallel loss of symbiosis genes in relatives of nitrogen-fixing non-legume Parasponia.</title>
        <authorList>
            <person name="Van Velzen R."/>
            <person name="Holmer R."/>
            <person name="Bu F."/>
            <person name="Rutten L."/>
            <person name="Van Zeijl A."/>
            <person name="Liu W."/>
            <person name="Santuari L."/>
            <person name="Cao Q."/>
            <person name="Sharma T."/>
            <person name="Shen D."/>
            <person name="Roswanjaya Y."/>
            <person name="Wardhani T."/>
            <person name="Kalhor M.S."/>
            <person name="Jansen J."/>
            <person name="Van den Hoogen J."/>
            <person name="Gungor B."/>
            <person name="Hartog M."/>
            <person name="Hontelez J."/>
            <person name="Verver J."/>
            <person name="Yang W.-C."/>
            <person name="Schijlen E."/>
            <person name="Repin R."/>
            <person name="Schilthuizen M."/>
            <person name="Schranz E."/>
            <person name="Heidstra R."/>
            <person name="Miyata K."/>
            <person name="Fedorova E."/>
            <person name="Kohlen W."/>
            <person name="Bisseling T."/>
            <person name="Smit S."/>
            <person name="Geurts R."/>
        </authorList>
    </citation>
    <scope>NUCLEOTIDE SEQUENCE [LARGE SCALE GENOMIC DNA]</scope>
    <source>
        <strain evidence="3">cv. WU1-14</strain>
    </source>
</reference>
<comment type="caution">
    <text evidence="2">The sequence shown here is derived from an EMBL/GenBank/DDBJ whole genome shotgun (WGS) entry which is preliminary data.</text>
</comment>
<gene>
    <name evidence="2" type="ORF">PanWU01x14_154010</name>
</gene>
<dbReference type="Proteomes" id="UP000237105">
    <property type="component" value="Unassembled WGS sequence"/>
</dbReference>
<keyword evidence="3" id="KW-1185">Reference proteome</keyword>
<protein>
    <submittedName>
        <fullName evidence="2">Uncharacterized protein</fullName>
    </submittedName>
</protein>
<sequence>MPFQLGRNDESWDKTDDPSSDRTVLLSLKNVTLGVDDSWDVVGDGIDQDEYT</sequence>
<evidence type="ECO:0000256" key="1">
    <source>
        <dbReference type="SAM" id="MobiDB-lite"/>
    </source>
</evidence>
<dbReference type="AlphaFoldDB" id="A0A2P5CHG5"/>
<organism evidence="2 3">
    <name type="scientific">Parasponia andersonii</name>
    <name type="common">Sponia andersonii</name>
    <dbReference type="NCBI Taxonomy" id="3476"/>
    <lineage>
        <taxon>Eukaryota</taxon>
        <taxon>Viridiplantae</taxon>
        <taxon>Streptophyta</taxon>
        <taxon>Embryophyta</taxon>
        <taxon>Tracheophyta</taxon>
        <taxon>Spermatophyta</taxon>
        <taxon>Magnoliopsida</taxon>
        <taxon>eudicotyledons</taxon>
        <taxon>Gunneridae</taxon>
        <taxon>Pentapetalae</taxon>
        <taxon>rosids</taxon>
        <taxon>fabids</taxon>
        <taxon>Rosales</taxon>
        <taxon>Cannabaceae</taxon>
        <taxon>Parasponia</taxon>
    </lineage>
</organism>
<feature type="compositionally biased region" description="Basic and acidic residues" evidence="1">
    <location>
        <begin position="7"/>
        <end position="20"/>
    </location>
</feature>
<name>A0A2P5CHG5_PARAD</name>
<dbReference type="EMBL" id="JXTB01000131">
    <property type="protein sequence ID" value="PON60415.1"/>
    <property type="molecule type" value="Genomic_DNA"/>
</dbReference>
<feature type="region of interest" description="Disordered" evidence="1">
    <location>
        <begin position="1"/>
        <end position="21"/>
    </location>
</feature>